<dbReference type="CDD" id="cd04369">
    <property type="entry name" value="Bromodomain"/>
    <property type="match status" value="1"/>
</dbReference>
<dbReference type="EMBL" id="JAPFFF010000015">
    <property type="protein sequence ID" value="KAK8866675.1"/>
    <property type="molecule type" value="Genomic_DNA"/>
</dbReference>
<gene>
    <name evidence="5" type="ORF">M9Y10_009641</name>
</gene>
<dbReference type="SUPFAM" id="SSF47370">
    <property type="entry name" value="Bromodomain"/>
    <property type="match status" value="1"/>
</dbReference>
<dbReference type="PRINTS" id="PR00503">
    <property type="entry name" value="BROMODOMAIN"/>
</dbReference>
<proteinExistence type="predicted"/>
<dbReference type="InterPro" id="IPR036427">
    <property type="entry name" value="Bromodomain-like_sf"/>
</dbReference>
<feature type="domain" description="Bromo" evidence="4">
    <location>
        <begin position="22"/>
        <end position="94"/>
    </location>
</feature>
<keyword evidence="6" id="KW-1185">Reference proteome</keyword>
<feature type="compositionally biased region" description="Polar residues" evidence="3">
    <location>
        <begin position="620"/>
        <end position="629"/>
    </location>
</feature>
<comment type="caution">
    <text evidence="5">The sequence shown here is derived from an EMBL/GenBank/DDBJ whole genome shotgun (WGS) entry which is preliminary data.</text>
</comment>
<evidence type="ECO:0000259" key="4">
    <source>
        <dbReference type="PROSITE" id="PS50014"/>
    </source>
</evidence>
<accession>A0ABR2INW9</accession>
<feature type="compositionally biased region" description="Basic and acidic residues" evidence="3">
    <location>
        <begin position="445"/>
        <end position="505"/>
    </location>
</feature>
<feature type="region of interest" description="Disordered" evidence="3">
    <location>
        <begin position="321"/>
        <end position="342"/>
    </location>
</feature>
<dbReference type="InterPro" id="IPR001487">
    <property type="entry name" value="Bromodomain"/>
</dbReference>
<protein>
    <recommendedName>
        <fullName evidence="4">Bromo domain-containing protein</fullName>
    </recommendedName>
</protein>
<evidence type="ECO:0000256" key="1">
    <source>
        <dbReference type="ARBA" id="ARBA00023117"/>
    </source>
</evidence>
<feature type="compositionally biased region" description="Polar residues" evidence="3">
    <location>
        <begin position="406"/>
        <end position="420"/>
    </location>
</feature>
<evidence type="ECO:0000256" key="3">
    <source>
        <dbReference type="SAM" id="MobiDB-lite"/>
    </source>
</evidence>
<feature type="compositionally biased region" description="Basic residues" evidence="3">
    <location>
        <begin position="590"/>
        <end position="602"/>
    </location>
</feature>
<dbReference type="PROSITE" id="PS50014">
    <property type="entry name" value="BROMODOMAIN_2"/>
    <property type="match status" value="1"/>
</dbReference>
<feature type="compositionally biased region" description="Basic and acidic residues" evidence="3">
    <location>
        <begin position="421"/>
        <end position="436"/>
    </location>
</feature>
<organism evidence="5 6">
    <name type="scientific">Tritrichomonas musculus</name>
    <dbReference type="NCBI Taxonomy" id="1915356"/>
    <lineage>
        <taxon>Eukaryota</taxon>
        <taxon>Metamonada</taxon>
        <taxon>Parabasalia</taxon>
        <taxon>Tritrichomonadida</taxon>
        <taxon>Tritrichomonadidae</taxon>
        <taxon>Tritrichomonas</taxon>
    </lineage>
</organism>
<dbReference type="Gene3D" id="1.20.920.10">
    <property type="entry name" value="Bromodomain-like"/>
    <property type="match status" value="1"/>
</dbReference>
<feature type="compositionally biased region" description="Basic residues" evidence="3">
    <location>
        <begin position="630"/>
        <end position="644"/>
    </location>
</feature>
<feature type="compositionally biased region" description="Basic and acidic residues" evidence="3">
    <location>
        <begin position="512"/>
        <end position="530"/>
    </location>
</feature>
<name>A0ABR2INW9_9EUKA</name>
<feature type="compositionally biased region" description="Basic and acidic residues" evidence="3">
    <location>
        <begin position="571"/>
        <end position="584"/>
    </location>
</feature>
<dbReference type="Proteomes" id="UP001470230">
    <property type="component" value="Unassembled WGS sequence"/>
</dbReference>
<dbReference type="SMART" id="SM00297">
    <property type="entry name" value="BROMO"/>
    <property type="match status" value="1"/>
</dbReference>
<keyword evidence="1 2" id="KW-0103">Bromodomain</keyword>
<evidence type="ECO:0000256" key="2">
    <source>
        <dbReference type="PROSITE-ProRule" id="PRU00035"/>
    </source>
</evidence>
<evidence type="ECO:0000313" key="5">
    <source>
        <dbReference type="EMBL" id="KAK8866675.1"/>
    </source>
</evidence>
<reference evidence="5 6" key="1">
    <citation type="submission" date="2024-04" db="EMBL/GenBank/DDBJ databases">
        <title>Tritrichomonas musculus Genome.</title>
        <authorList>
            <person name="Alves-Ferreira E."/>
            <person name="Grigg M."/>
            <person name="Lorenzi H."/>
            <person name="Galac M."/>
        </authorList>
    </citation>
    <scope>NUCLEOTIDE SEQUENCE [LARGE SCALE GENOMIC DNA]</scope>
    <source>
        <strain evidence="5 6">EAF2021</strain>
    </source>
</reference>
<sequence length="747" mass="86537">MSSLRMTPEMCEKAQEIIEKIAKLPCATPFLEEVSPYFESTRLYYKKIKDPVDLSLIKMRILLKKYQFVSDFQSDVYLILKNSRTFNGPTHYITLLAEILIKKFEKLFYAAFPMSLRIWTEKVNHLSWKIQNLFVSSKMPKFIETEAIIGATITQAIEQQDASFRQSLISGKFQKPPIFKNVKSSNNILDISENRHGNIDNNDNHFYQNNFHFDNSNNSFNTSMANKNIKPALNNSFVIPVIQPASTSILKTPKVSPEKEISRPPYIPLPLEPVFIPLPSNDSTDTFINQNRNNSELIEFYQNHLSDYGFKENVTDNKFENHHNRKYSHNNRQYLPQEEEDSSDDFFLQMELLPMDYFTLENDSSPELNYHKNHNGPILQQDNLKSDNIFMEQFDLENDKPIRSSVPKSQVKGTARQSSTHKSDETDDDWKYPENKRRGRPKKAKEKEDKNQEKDKSTEKEKTIEKDKTKTKEKSKEKSKEKIKEKTKTKSKNKNKDKNENDGKPKKSSKRVPKETKEKKEIKEIKESKGHKIPRKTSLVRKTKSESDFVGNNDSLPPPKTTKAASRHVAKASEDHIEHDRSQSSEKVTIKKKKATTKRQNRRNLSADEGTDDDFVPINKLSTSSQNPPNHKRKTKNTSKRHGKINFDDDEYGIDNDDFDNDFESNSMEETLTDGNLIAFMEAAHQLNHPNDQKEMAAIIHMTEPQISFVGAYPVIDITKLKTVTLLALIKYTKKKFKERGKDYPIC</sequence>
<dbReference type="Pfam" id="PF00439">
    <property type="entry name" value="Bromodomain"/>
    <property type="match status" value="1"/>
</dbReference>
<feature type="compositionally biased region" description="Basic residues" evidence="3">
    <location>
        <begin position="531"/>
        <end position="542"/>
    </location>
</feature>
<evidence type="ECO:0000313" key="6">
    <source>
        <dbReference type="Proteomes" id="UP001470230"/>
    </source>
</evidence>
<feature type="region of interest" description="Disordered" evidence="3">
    <location>
        <begin position="398"/>
        <end position="651"/>
    </location>
</feature>